<dbReference type="InterPro" id="IPR002925">
    <property type="entry name" value="Dienelactn_hydro"/>
</dbReference>
<dbReference type="EMBL" id="AHCF02000009">
    <property type="protein sequence ID" value="ERG61854.1"/>
    <property type="molecule type" value="Genomic_DNA"/>
</dbReference>
<name>A0ABN0NK13_9GAMM</name>
<dbReference type="GO" id="GO:0016787">
    <property type="term" value="F:hydrolase activity"/>
    <property type="evidence" value="ECO:0007669"/>
    <property type="project" value="UniProtKB-KW"/>
</dbReference>
<accession>A0ABN0NK13</accession>
<evidence type="ECO:0000259" key="1">
    <source>
        <dbReference type="Pfam" id="PF01738"/>
    </source>
</evidence>
<dbReference type="SUPFAM" id="SSF53474">
    <property type="entry name" value="alpha/beta-Hydrolases"/>
    <property type="match status" value="1"/>
</dbReference>
<dbReference type="Proteomes" id="UP000016534">
    <property type="component" value="Unassembled WGS sequence"/>
</dbReference>
<dbReference type="PANTHER" id="PTHR47562:SF2">
    <property type="entry name" value="CARBOXYMETHYLENEBUTENOLIDASE-RELATED"/>
    <property type="match status" value="1"/>
</dbReference>
<evidence type="ECO:0000313" key="3">
    <source>
        <dbReference type="Proteomes" id="UP000016534"/>
    </source>
</evidence>
<dbReference type="PANTHER" id="PTHR47562">
    <property type="match status" value="1"/>
</dbReference>
<sequence>MIIQHHNADLPTPTGLMRTTIYRPQTSGQYPAIIFYSEIFQQTAPIARSAAILASHGFVVLVPEVFHELNPIGTVLAYDDEGKDKGNNDKWAKPLEHHDSDTQSLIDFVKRQSYCSGNVGAMGVCIGGHLAYRAALNPLIKAAFCLYATDIHSNTLPAQPGNNSFERMADILGEIHFIWGKQDPHVPQDGRDKIYQQAVRTDINYQWQEVNAQHAFMRDEGERYDAALAIAMYQQAVALFNRALALTHT</sequence>
<keyword evidence="2" id="KW-0378">Hydrolase</keyword>
<gene>
    <name evidence="2" type="ORF">PUND_05129</name>
</gene>
<comment type="caution">
    <text evidence="2">The sequence shown here is derived from an EMBL/GenBank/DDBJ whole genome shotgun (WGS) entry which is preliminary data.</text>
</comment>
<dbReference type="Pfam" id="PF01738">
    <property type="entry name" value="DLH"/>
    <property type="match status" value="1"/>
</dbReference>
<proteinExistence type="predicted"/>
<keyword evidence="3" id="KW-1185">Reference proteome</keyword>
<reference evidence="2" key="1">
    <citation type="journal article" date="2012" name="J. Bacteriol.">
        <title>Genome sequences of type strains of seven species of the marine bacterium Pseudoalteromonas.</title>
        <authorList>
            <person name="Xie B.B."/>
            <person name="Shu Y.L."/>
            <person name="Qin Q.L."/>
            <person name="Rong J.C."/>
            <person name="Zhang X.Y."/>
            <person name="Chen X.L."/>
            <person name="Shi M."/>
            <person name="He H.L."/>
            <person name="Zhou B.C."/>
            <person name="Zhang Y.Z."/>
        </authorList>
    </citation>
    <scope>NUCLEOTIDE SEQUENCE [LARGE SCALE GENOMIC DNA]</scope>
    <source>
        <strain evidence="2">NCIMB 2128</strain>
    </source>
</reference>
<feature type="domain" description="Dienelactone hydrolase" evidence="1">
    <location>
        <begin position="17"/>
        <end position="243"/>
    </location>
</feature>
<reference evidence="2" key="2">
    <citation type="submission" date="2013-04" db="EMBL/GenBank/DDBJ databases">
        <title>Genome sequence of Pseudoalteromonas undina.</title>
        <authorList>
            <person name="Xie B.-B."/>
            <person name="Rong J.-C."/>
            <person name="Qin Q.-L."/>
            <person name="Shu Y.-L."/>
            <person name="Zhang Y.-Z."/>
        </authorList>
    </citation>
    <scope>NUCLEOTIDE SEQUENCE</scope>
    <source>
        <strain evidence="2">NCIMB 2128</strain>
    </source>
</reference>
<dbReference type="InterPro" id="IPR029058">
    <property type="entry name" value="AB_hydrolase_fold"/>
</dbReference>
<protein>
    <submittedName>
        <fullName evidence="2">Hydrolase</fullName>
    </submittedName>
</protein>
<evidence type="ECO:0000313" key="2">
    <source>
        <dbReference type="EMBL" id="ERG61854.1"/>
    </source>
</evidence>
<organism evidence="2 3">
    <name type="scientific">Pseudoalteromonas undina</name>
    <dbReference type="NCBI Taxonomy" id="43660"/>
    <lineage>
        <taxon>Bacteria</taxon>
        <taxon>Pseudomonadati</taxon>
        <taxon>Pseudomonadota</taxon>
        <taxon>Gammaproteobacteria</taxon>
        <taxon>Alteromonadales</taxon>
        <taxon>Pseudoalteromonadaceae</taxon>
        <taxon>Pseudoalteromonas</taxon>
    </lineage>
</organism>
<dbReference type="Gene3D" id="3.40.50.1820">
    <property type="entry name" value="alpha/beta hydrolase"/>
    <property type="match status" value="1"/>
</dbReference>